<evidence type="ECO:0000313" key="4">
    <source>
        <dbReference type="Proteomes" id="UP001630127"/>
    </source>
</evidence>
<reference evidence="2 4" key="1">
    <citation type="submission" date="2024-11" db="EMBL/GenBank/DDBJ databases">
        <title>A near-complete genome assembly of Cinchona calisaya.</title>
        <authorList>
            <person name="Lian D.C."/>
            <person name="Zhao X.W."/>
            <person name="Wei L."/>
        </authorList>
    </citation>
    <scope>NUCLEOTIDE SEQUENCE [LARGE SCALE GENOMIC DNA]</scope>
    <source>
        <tissue evidence="2">Nenye</tissue>
    </source>
</reference>
<dbReference type="Proteomes" id="UP001630127">
    <property type="component" value="Unassembled WGS sequence"/>
</dbReference>
<sequence>MDHSVAMAAKEMEMDSLIIAAAVGTTSMLCVLISPLISITNPIHADLNSPSAISYVFAVMFAMSTLSPMNGVIIVVSVSLMSICTAPRDQVLNRRCRRLSLRRSAGMEILIIFGPIGPLMIILVI</sequence>
<dbReference type="EMBL" id="JBJUIK010000011">
    <property type="protein sequence ID" value="KAL3512501.1"/>
    <property type="molecule type" value="Genomic_DNA"/>
</dbReference>
<evidence type="ECO:0000313" key="3">
    <source>
        <dbReference type="EMBL" id="KAL3512501.1"/>
    </source>
</evidence>
<gene>
    <name evidence="2" type="ORF">ACH5RR_025215</name>
    <name evidence="3" type="ORF">ACH5RR_025218</name>
</gene>
<evidence type="ECO:0000256" key="1">
    <source>
        <dbReference type="SAM" id="Phobius"/>
    </source>
</evidence>
<dbReference type="AlphaFoldDB" id="A0ABD2Z040"/>
<feature type="transmembrane region" description="Helical" evidence="1">
    <location>
        <begin position="17"/>
        <end position="40"/>
    </location>
</feature>
<proteinExistence type="predicted"/>
<keyword evidence="4" id="KW-1185">Reference proteome</keyword>
<evidence type="ECO:0000313" key="2">
    <source>
        <dbReference type="EMBL" id="KAL3512498.1"/>
    </source>
</evidence>
<keyword evidence="1" id="KW-0472">Membrane</keyword>
<feature type="transmembrane region" description="Helical" evidence="1">
    <location>
        <begin position="52"/>
        <end position="84"/>
    </location>
</feature>
<protein>
    <submittedName>
        <fullName evidence="2">Uncharacterized protein</fullName>
    </submittedName>
</protein>
<dbReference type="EMBL" id="JBJUIK010000011">
    <property type="protein sequence ID" value="KAL3512498.1"/>
    <property type="molecule type" value="Genomic_DNA"/>
</dbReference>
<keyword evidence="1" id="KW-0812">Transmembrane</keyword>
<keyword evidence="1" id="KW-1133">Transmembrane helix</keyword>
<comment type="caution">
    <text evidence="2">The sequence shown here is derived from an EMBL/GenBank/DDBJ whole genome shotgun (WGS) entry which is preliminary data.</text>
</comment>
<accession>A0ABD2Z040</accession>
<feature type="transmembrane region" description="Helical" evidence="1">
    <location>
        <begin position="105"/>
        <end position="124"/>
    </location>
</feature>
<name>A0ABD2Z040_9GENT</name>
<organism evidence="2 4">
    <name type="scientific">Cinchona calisaya</name>
    <dbReference type="NCBI Taxonomy" id="153742"/>
    <lineage>
        <taxon>Eukaryota</taxon>
        <taxon>Viridiplantae</taxon>
        <taxon>Streptophyta</taxon>
        <taxon>Embryophyta</taxon>
        <taxon>Tracheophyta</taxon>
        <taxon>Spermatophyta</taxon>
        <taxon>Magnoliopsida</taxon>
        <taxon>eudicotyledons</taxon>
        <taxon>Gunneridae</taxon>
        <taxon>Pentapetalae</taxon>
        <taxon>asterids</taxon>
        <taxon>lamiids</taxon>
        <taxon>Gentianales</taxon>
        <taxon>Rubiaceae</taxon>
        <taxon>Cinchonoideae</taxon>
        <taxon>Cinchoneae</taxon>
        <taxon>Cinchona</taxon>
    </lineage>
</organism>